<dbReference type="Proteomes" id="UP001221757">
    <property type="component" value="Unassembled WGS sequence"/>
</dbReference>
<dbReference type="AlphaFoldDB" id="A0AAD7DFG3"/>
<gene>
    <name evidence="1" type="ORF">B0H17DRAFT_1134570</name>
</gene>
<name>A0AAD7DFG3_MYCRO</name>
<organism evidence="1 2">
    <name type="scientific">Mycena rosella</name>
    <name type="common">Pink bonnet</name>
    <name type="synonym">Agaricus rosellus</name>
    <dbReference type="NCBI Taxonomy" id="1033263"/>
    <lineage>
        <taxon>Eukaryota</taxon>
        <taxon>Fungi</taxon>
        <taxon>Dikarya</taxon>
        <taxon>Basidiomycota</taxon>
        <taxon>Agaricomycotina</taxon>
        <taxon>Agaricomycetes</taxon>
        <taxon>Agaricomycetidae</taxon>
        <taxon>Agaricales</taxon>
        <taxon>Marasmiineae</taxon>
        <taxon>Mycenaceae</taxon>
        <taxon>Mycena</taxon>
    </lineage>
</organism>
<keyword evidence="2" id="KW-1185">Reference proteome</keyword>
<proteinExistence type="predicted"/>
<sequence length="231" mass="25527">MHPGVRLPEVPATPAANYLVTNQHGRSRASRPSSTNANAAPCPQTVLSVVLSFKVRSCSCGLCLMLMVHRLSLVHCAAEHRAASRTSSSPNALSRPHQCVGFQADPWEPPSNDTVVYNAADAPPHDKSDRAWYIQSHLHDWRGAFGTPAIKGTFVEWALQVYQFDPEESEDAPIPPIGAMILCIQVIRSDHHSHSVLRSSWSVYVELESDEDNNFILAADVRGPNRYISYF</sequence>
<evidence type="ECO:0000313" key="1">
    <source>
        <dbReference type="EMBL" id="KAJ7690084.1"/>
    </source>
</evidence>
<protein>
    <submittedName>
        <fullName evidence="1">Uncharacterized protein</fullName>
    </submittedName>
</protein>
<accession>A0AAD7DFG3</accession>
<evidence type="ECO:0000313" key="2">
    <source>
        <dbReference type="Proteomes" id="UP001221757"/>
    </source>
</evidence>
<comment type="caution">
    <text evidence="1">The sequence shown here is derived from an EMBL/GenBank/DDBJ whole genome shotgun (WGS) entry which is preliminary data.</text>
</comment>
<reference evidence="1" key="1">
    <citation type="submission" date="2023-03" db="EMBL/GenBank/DDBJ databases">
        <title>Massive genome expansion in bonnet fungi (Mycena s.s.) driven by repeated elements and novel gene families across ecological guilds.</title>
        <authorList>
            <consortium name="Lawrence Berkeley National Laboratory"/>
            <person name="Harder C.B."/>
            <person name="Miyauchi S."/>
            <person name="Viragh M."/>
            <person name="Kuo A."/>
            <person name="Thoen E."/>
            <person name="Andreopoulos B."/>
            <person name="Lu D."/>
            <person name="Skrede I."/>
            <person name="Drula E."/>
            <person name="Henrissat B."/>
            <person name="Morin E."/>
            <person name="Kohler A."/>
            <person name="Barry K."/>
            <person name="LaButti K."/>
            <person name="Morin E."/>
            <person name="Salamov A."/>
            <person name="Lipzen A."/>
            <person name="Mereny Z."/>
            <person name="Hegedus B."/>
            <person name="Baldrian P."/>
            <person name="Stursova M."/>
            <person name="Weitz H."/>
            <person name="Taylor A."/>
            <person name="Grigoriev I.V."/>
            <person name="Nagy L.G."/>
            <person name="Martin F."/>
            <person name="Kauserud H."/>
        </authorList>
    </citation>
    <scope>NUCLEOTIDE SEQUENCE</scope>
    <source>
        <strain evidence="1">CBHHK067</strain>
    </source>
</reference>
<dbReference type="EMBL" id="JARKIE010000067">
    <property type="protein sequence ID" value="KAJ7690084.1"/>
    <property type="molecule type" value="Genomic_DNA"/>
</dbReference>